<evidence type="ECO:0000256" key="4">
    <source>
        <dbReference type="ARBA" id="ARBA00023465"/>
    </source>
</evidence>
<organism evidence="10 11">
    <name type="scientific">Pseudomonas syringae</name>
    <dbReference type="NCBI Taxonomy" id="317"/>
    <lineage>
        <taxon>Bacteria</taxon>
        <taxon>Pseudomonadati</taxon>
        <taxon>Pseudomonadota</taxon>
        <taxon>Gammaproteobacteria</taxon>
        <taxon>Pseudomonadales</taxon>
        <taxon>Pseudomonadaceae</taxon>
        <taxon>Pseudomonas</taxon>
    </lineage>
</organism>
<evidence type="ECO:0000256" key="7">
    <source>
        <dbReference type="ARBA" id="ARBA00048470"/>
    </source>
</evidence>
<dbReference type="GO" id="GO:0016829">
    <property type="term" value="F:lyase activity"/>
    <property type="evidence" value="ECO:0007669"/>
    <property type="project" value="UniProtKB-KW"/>
</dbReference>
<gene>
    <name evidence="10" type="ORF">IV02_00295</name>
</gene>
<comment type="function">
    <text evidence="6">Involved in heme d1 biosynthesis. Catalyzes the decarboxylation of siroheme into didecarboxysiroheme.</text>
</comment>
<feature type="domain" description="Siroheme decarboxylase AsnC-like ligand binding" evidence="8">
    <location>
        <begin position="67"/>
        <end position="154"/>
    </location>
</feature>
<dbReference type="EMBL" id="JPQT01000010">
    <property type="protein sequence ID" value="KFE56314.1"/>
    <property type="molecule type" value="Genomic_DNA"/>
</dbReference>
<evidence type="ECO:0000313" key="11">
    <source>
        <dbReference type="Proteomes" id="UP000028643"/>
    </source>
</evidence>
<sequence>MKPELNPEQALALRRHLEFGLPLVSRPYRALAERINSDEGQVLAQMRQWQAQGLFRRLGLVLNHRALGFTANAMLVLDVPDALIDEVGQRLGQAPGITLCYQRPRRLPQWRYNLFCMVHGRQRDRVEAQIRALLEAHLLSDLPHQLLFSTQAFKQCGGRFAAAATGASAHG</sequence>
<dbReference type="InterPro" id="IPR050684">
    <property type="entry name" value="HTH-Siroheme_Decarb"/>
</dbReference>
<evidence type="ECO:0000256" key="6">
    <source>
        <dbReference type="ARBA" id="ARBA00045291"/>
    </source>
</evidence>
<dbReference type="PANTHER" id="PTHR43413:SF1">
    <property type="entry name" value="SIROHEME DECARBOXYLASE NIRL SUBUNIT"/>
    <property type="match status" value="1"/>
</dbReference>
<dbReference type="Pfam" id="PF17805">
    <property type="entry name" value="AsnC_trans_reg2"/>
    <property type="match status" value="1"/>
</dbReference>
<dbReference type="RefSeq" id="WP_047571806.1">
    <property type="nucleotide sequence ID" value="NZ_JPQT01000010.1"/>
</dbReference>
<reference evidence="10 11" key="1">
    <citation type="submission" date="2014-07" db="EMBL/GenBank/DDBJ databases">
        <title>Draft Genome Sequences of Environmental Pseudomonas syringae strains.</title>
        <authorList>
            <person name="Baltrus D.A."/>
            <person name="Berge O."/>
            <person name="Morris C."/>
        </authorList>
    </citation>
    <scope>NUCLEOTIDE SEQUENCE [LARGE SCALE GENOMIC DNA]</scope>
    <source>
        <strain evidence="10 11">CEB003</strain>
    </source>
</reference>
<keyword evidence="1" id="KW-0456">Lyase</keyword>
<comment type="pathway">
    <text evidence="2">Porphyrin-containing compound metabolism.</text>
</comment>
<feature type="domain" description="Siroheme decarboxylase NirL-like HTH" evidence="9">
    <location>
        <begin position="20"/>
        <end position="56"/>
    </location>
</feature>
<evidence type="ECO:0000259" key="9">
    <source>
        <dbReference type="Pfam" id="PF22451"/>
    </source>
</evidence>
<evidence type="ECO:0000256" key="5">
    <source>
        <dbReference type="ARBA" id="ARBA00023471"/>
    </source>
</evidence>
<evidence type="ECO:0000256" key="3">
    <source>
        <dbReference type="ARBA" id="ARBA00023457"/>
    </source>
</evidence>
<dbReference type="AlphaFoldDB" id="A0A085VLK1"/>
<protein>
    <recommendedName>
        <fullName evidence="5">siroheme decarboxylase</fullName>
        <ecNumber evidence="5">4.1.1.111</ecNumber>
    </recommendedName>
</protein>
<dbReference type="Pfam" id="PF22451">
    <property type="entry name" value="NirdL-like_HTH"/>
    <property type="match status" value="1"/>
</dbReference>
<evidence type="ECO:0000259" key="8">
    <source>
        <dbReference type="Pfam" id="PF17805"/>
    </source>
</evidence>
<dbReference type="InterPro" id="IPR053953">
    <property type="entry name" value="NirdL-like_HTH"/>
</dbReference>
<proteinExistence type="inferred from homology"/>
<comment type="catalytic activity">
    <reaction evidence="7">
        <text>siroheme + 2 H(+) = 12,18-didecarboxysiroheme + 2 CO2</text>
        <dbReference type="Rhea" id="RHEA:19093"/>
        <dbReference type="ChEBI" id="CHEBI:15378"/>
        <dbReference type="ChEBI" id="CHEBI:16526"/>
        <dbReference type="ChEBI" id="CHEBI:60052"/>
        <dbReference type="ChEBI" id="CHEBI:140497"/>
        <dbReference type="EC" id="4.1.1.111"/>
    </reaction>
</comment>
<comment type="similarity">
    <text evidence="3">Belongs to the Ahb/Nir family.</text>
</comment>
<dbReference type="PATRIC" id="fig|317.174.peg.64"/>
<evidence type="ECO:0000256" key="2">
    <source>
        <dbReference type="ARBA" id="ARBA00023444"/>
    </source>
</evidence>
<dbReference type="PANTHER" id="PTHR43413">
    <property type="entry name" value="TRANSCRIPTIONAL REGULATOR, ASNC FAMILY"/>
    <property type="match status" value="1"/>
</dbReference>
<dbReference type="EC" id="4.1.1.111" evidence="5"/>
<dbReference type="Gene3D" id="3.30.70.3460">
    <property type="match status" value="1"/>
</dbReference>
<comment type="caution">
    <text evidence="10">The sequence shown here is derived from an EMBL/GenBank/DDBJ whole genome shotgun (WGS) entry which is preliminary data.</text>
</comment>
<accession>A0A085VLK1</accession>
<name>A0A085VLK1_PSESX</name>
<dbReference type="InterPro" id="IPR040523">
    <property type="entry name" value="AsnC_trans_reg2"/>
</dbReference>
<evidence type="ECO:0000256" key="1">
    <source>
        <dbReference type="ARBA" id="ARBA00023239"/>
    </source>
</evidence>
<evidence type="ECO:0000313" key="10">
    <source>
        <dbReference type="EMBL" id="KFE56314.1"/>
    </source>
</evidence>
<comment type="subunit">
    <text evidence="4">Probably forms a complex composed of NirD, NirL, NirG and NirH. All proteins are required for the total conversion of siroheme to didecarboxysiroheme.</text>
</comment>
<dbReference type="Proteomes" id="UP000028643">
    <property type="component" value="Unassembled WGS sequence"/>
</dbReference>